<keyword evidence="4" id="KW-1185">Reference proteome</keyword>
<gene>
    <name evidence="3" type="ORF">BN381_20031</name>
</gene>
<dbReference type="STRING" id="1229780.BN381_20031"/>
<protein>
    <submittedName>
        <fullName evidence="3">Uncharacterized protein</fullName>
    </submittedName>
</protein>
<dbReference type="Proteomes" id="UP000018291">
    <property type="component" value="Unassembled WGS sequence"/>
</dbReference>
<evidence type="ECO:0000313" key="3">
    <source>
        <dbReference type="EMBL" id="CCM63207.1"/>
    </source>
</evidence>
<feature type="transmembrane region" description="Helical" evidence="2">
    <location>
        <begin position="71"/>
        <end position="88"/>
    </location>
</feature>
<evidence type="ECO:0000256" key="2">
    <source>
        <dbReference type="SAM" id="Phobius"/>
    </source>
</evidence>
<organism evidence="3 4">
    <name type="scientific">Candidatus Neomicrothrix parvicella RN1</name>
    <dbReference type="NCBI Taxonomy" id="1229780"/>
    <lineage>
        <taxon>Bacteria</taxon>
        <taxon>Bacillati</taxon>
        <taxon>Actinomycetota</taxon>
        <taxon>Acidimicrobiia</taxon>
        <taxon>Acidimicrobiales</taxon>
        <taxon>Microthrixaceae</taxon>
        <taxon>Candidatus Neomicrothrix</taxon>
    </lineage>
</organism>
<feature type="region of interest" description="Disordered" evidence="1">
    <location>
        <begin position="1"/>
        <end position="20"/>
    </location>
</feature>
<evidence type="ECO:0000256" key="1">
    <source>
        <dbReference type="SAM" id="MobiDB-lite"/>
    </source>
</evidence>
<dbReference type="EMBL" id="CANL01000012">
    <property type="protein sequence ID" value="CCM63207.1"/>
    <property type="molecule type" value="Genomic_DNA"/>
</dbReference>
<evidence type="ECO:0000313" key="4">
    <source>
        <dbReference type="Proteomes" id="UP000018291"/>
    </source>
</evidence>
<proteinExistence type="predicted"/>
<dbReference type="AlphaFoldDB" id="R4Z3P7"/>
<keyword evidence="2" id="KW-0472">Membrane</keyword>
<keyword evidence="2" id="KW-1133">Transmembrane helix</keyword>
<dbReference type="HOGENOM" id="CLU_1150220_0_0_11"/>
<name>R4Z3P7_9ACTN</name>
<sequence>MAPARRKRCDRSMNRLTSTSATDGASEALLDCPIVIGQYDNVPESATLNPPIDEHLLDELVPPPGPLWRRAVLWVAFLGMVGAISWAATSGTVIPQVSTSVMAWGGTGPVGVTSEVMNDSRVAIEVVDGARPRPGLKLMGYTTEPNASPEFAPTESPSDPFPLRLEPDQSVDLTAWSRVTDCQAVEDIDPGDGEIELQVRIADGPAAWFTAGRTIDAKGVEPIDSPQMSWPAGVAYRACAG</sequence>
<comment type="caution">
    <text evidence="3">The sequence shown here is derived from an EMBL/GenBank/DDBJ whole genome shotgun (WGS) entry which is preliminary data.</text>
</comment>
<accession>R4Z3P7</accession>
<keyword evidence="2" id="KW-0812">Transmembrane</keyword>
<reference evidence="3 4" key="1">
    <citation type="journal article" date="2013" name="ISME J.">
        <title>Metabolic model for the filamentous 'Candidatus Microthrix parvicella' based on genomic and metagenomic analyses.</title>
        <authorList>
            <person name="Jon McIlroy S."/>
            <person name="Kristiansen R."/>
            <person name="Albertsen M."/>
            <person name="Michael Karst S."/>
            <person name="Rossetti S."/>
            <person name="Lund Nielsen J."/>
            <person name="Tandoi V."/>
            <person name="James Seviour R."/>
            <person name="Nielsen P.H."/>
        </authorList>
    </citation>
    <scope>NUCLEOTIDE SEQUENCE [LARGE SCALE GENOMIC DNA]</scope>
    <source>
        <strain evidence="3 4">RN1</strain>
    </source>
</reference>